<dbReference type="Gene3D" id="4.10.60.10">
    <property type="entry name" value="Zinc finger, CCHC-type"/>
    <property type="match status" value="1"/>
</dbReference>
<keyword evidence="1" id="KW-0479">Metal-binding</keyword>
<proteinExistence type="predicted"/>
<feature type="compositionally biased region" description="Basic and acidic residues" evidence="2">
    <location>
        <begin position="73"/>
        <end position="82"/>
    </location>
</feature>
<dbReference type="EMBL" id="SPHZ02000008">
    <property type="protein sequence ID" value="KAF0902093.1"/>
    <property type="molecule type" value="Genomic_DNA"/>
</dbReference>
<dbReference type="Pfam" id="PF00098">
    <property type="entry name" value="zf-CCHC"/>
    <property type="match status" value="1"/>
</dbReference>
<keyword evidence="1" id="KW-0862">Zinc</keyword>
<comment type="caution">
    <text evidence="4">The sequence shown here is derived from an EMBL/GenBank/DDBJ whole genome shotgun (WGS) entry which is preliminary data.</text>
</comment>
<evidence type="ECO:0000256" key="2">
    <source>
        <dbReference type="SAM" id="MobiDB-lite"/>
    </source>
</evidence>
<accession>A0A6G1CR02</accession>
<feature type="region of interest" description="Disordered" evidence="2">
    <location>
        <begin position="65"/>
        <end position="97"/>
    </location>
</feature>
<evidence type="ECO:0000259" key="3">
    <source>
        <dbReference type="PROSITE" id="PS50158"/>
    </source>
</evidence>
<evidence type="ECO:0000256" key="1">
    <source>
        <dbReference type="PROSITE-ProRule" id="PRU00047"/>
    </source>
</evidence>
<dbReference type="InterPro" id="IPR001878">
    <property type="entry name" value="Znf_CCHC"/>
</dbReference>
<dbReference type="SMART" id="SM00343">
    <property type="entry name" value="ZnF_C2HC"/>
    <property type="match status" value="1"/>
</dbReference>
<dbReference type="PROSITE" id="PS50158">
    <property type="entry name" value="ZF_CCHC"/>
    <property type="match status" value="1"/>
</dbReference>
<keyword evidence="1" id="KW-0863">Zinc-finger</keyword>
<dbReference type="GO" id="GO:0003676">
    <property type="term" value="F:nucleic acid binding"/>
    <property type="evidence" value="ECO:0007669"/>
    <property type="project" value="InterPro"/>
</dbReference>
<name>A0A6G1CR02_9ORYZ</name>
<organism evidence="4 5">
    <name type="scientific">Oryza meyeriana var. granulata</name>
    <dbReference type="NCBI Taxonomy" id="110450"/>
    <lineage>
        <taxon>Eukaryota</taxon>
        <taxon>Viridiplantae</taxon>
        <taxon>Streptophyta</taxon>
        <taxon>Embryophyta</taxon>
        <taxon>Tracheophyta</taxon>
        <taxon>Spermatophyta</taxon>
        <taxon>Magnoliopsida</taxon>
        <taxon>Liliopsida</taxon>
        <taxon>Poales</taxon>
        <taxon>Poaceae</taxon>
        <taxon>BOP clade</taxon>
        <taxon>Oryzoideae</taxon>
        <taxon>Oryzeae</taxon>
        <taxon>Oryzinae</taxon>
        <taxon>Oryza</taxon>
        <taxon>Oryza meyeriana</taxon>
    </lineage>
</organism>
<evidence type="ECO:0000313" key="5">
    <source>
        <dbReference type="Proteomes" id="UP000479710"/>
    </source>
</evidence>
<protein>
    <recommendedName>
        <fullName evidence="3">CCHC-type domain-containing protein</fullName>
    </recommendedName>
</protein>
<sequence length="221" mass="24806">MALFVRRLGRYMKRTSFFKGSSLKRFSSKSRGRHSLRKCYECDDRGHFIADCPNAKYDKKKDKKCMNKHGKHEGKGQAHIGEDWDSDDSGSSSSDNEVIATSAIELSTPTSPRLLNYYSSNDEAPMCLMEKEPKVSPPLKLLNVDLTSDCEGGDENEICGDYLLDALATQNEKHMGLLHNGLLKCHMGSKALKKYLGIKGTTSNMKDLAMFSHPKKGWMQM</sequence>
<dbReference type="AlphaFoldDB" id="A0A6G1CR02"/>
<dbReference type="InterPro" id="IPR036875">
    <property type="entry name" value="Znf_CCHC_sf"/>
</dbReference>
<evidence type="ECO:0000313" key="4">
    <source>
        <dbReference type="EMBL" id="KAF0902093.1"/>
    </source>
</evidence>
<reference evidence="4 5" key="1">
    <citation type="submission" date="2019-11" db="EMBL/GenBank/DDBJ databases">
        <title>Whole genome sequence of Oryza granulata.</title>
        <authorList>
            <person name="Li W."/>
        </authorList>
    </citation>
    <scope>NUCLEOTIDE SEQUENCE [LARGE SCALE GENOMIC DNA]</scope>
    <source>
        <strain evidence="5">cv. Menghai</strain>
        <tissue evidence="4">Leaf</tissue>
    </source>
</reference>
<feature type="domain" description="CCHC-type" evidence="3">
    <location>
        <begin position="37"/>
        <end position="54"/>
    </location>
</feature>
<dbReference type="GO" id="GO:0008270">
    <property type="term" value="F:zinc ion binding"/>
    <property type="evidence" value="ECO:0007669"/>
    <property type="project" value="UniProtKB-KW"/>
</dbReference>
<dbReference type="SUPFAM" id="SSF57756">
    <property type="entry name" value="Retrovirus zinc finger-like domains"/>
    <property type="match status" value="1"/>
</dbReference>
<keyword evidence="5" id="KW-1185">Reference proteome</keyword>
<gene>
    <name evidence="4" type="ORF">E2562_012873</name>
</gene>
<dbReference type="Proteomes" id="UP000479710">
    <property type="component" value="Unassembled WGS sequence"/>
</dbReference>